<dbReference type="CDD" id="cd06464">
    <property type="entry name" value="ACD_sHsps-like"/>
    <property type="match status" value="1"/>
</dbReference>
<comment type="caution">
    <text evidence="6">The sequence shown here is derived from an EMBL/GenBank/DDBJ whole genome shotgun (WGS) entry which is preliminary data.</text>
</comment>
<keyword evidence="1" id="KW-0809">Transit peptide</keyword>
<dbReference type="EMBL" id="PKPP01001517">
    <property type="protein sequence ID" value="PWA82036.1"/>
    <property type="molecule type" value="Genomic_DNA"/>
</dbReference>
<protein>
    <recommendedName>
        <fullName evidence="5">SHSP domain-containing protein</fullName>
    </recommendedName>
</protein>
<evidence type="ECO:0000313" key="6">
    <source>
        <dbReference type="EMBL" id="PWA82036.1"/>
    </source>
</evidence>
<name>A0A2U1P8G1_ARTAN</name>
<evidence type="ECO:0000256" key="3">
    <source>
        <dbReference type="PROSITE-ProRule" id="PRU00285"/>
    </source>
</evidence>
<dbReference type="AlphaFoldDB" id="A0A2U1P8G1"/>
<dbReference type="Proteomes" id="UP000245207">
    <property type="component" value="Unassembled WGS sequence"/>
</dbReference>
<keyword evidence="2" id="KW-0346">Stress response</keyword>
<dbReference type="Gene3D" id="2.60.40.790">
    <property type="match status" value="1"/>
</dbReference>
<reference evidence="6 7" key="1">
    <citation type="journal article" date="2018" name="Mol. Plant">
        <title>The genome of Artemisia annua provides insight into the evolution of Asteraceae family and artemisinin biosynthesis.</title>
        <authorList>
            <person name="Shen Q."/>
            <person name="Zhang L."/>
            <person name="Liao Z."/>
            <person name="Wang S."/>
            <person name="Yan T."/>
            <person name="Shi P."/>
            <person name="Liu M."/>
            <person name="Fu X."/>
            <person name="Pan Q."/>
            <person name="Wang Y."/>
            <person name="Lv Z."/>
            <person name="Lu X."/>
            <person name="Zhang F."/>
            <person name="Jiang W."/>
            <person name="Ma Y."/>
            <person name="Chen M."/>
            <person name="Hao X."/>
            <person name="Li L."/>
            <person name="Tang Y."/>
            <person name="Lv G."/>
            <person name="Zhou Y."/>
            <person name="Sun X."/>
            <person name="Brodelius P.E."/>
            <person name="Rose J.K.C."/>
            <person name="Tang K."/>
        </authorList>
    </citation>
    <scope>NUCLEOTIDE SEQUENCE [LARGE SCALE GENOMIC DNA]</scope>
    <source>
        <strain evidence="7">cv. Huhao1</strain>
        <tissue evidence="6">Leaf</tissue>
    </source>
</reference>
<dbReference type="STRING" id="35608.A0A2U1P8G1"/>
<dbReference type="InterPro" id="IPR008978">
    <property type="entry name" value="HSP20-like_chaperone"/>
</dbReference>
<sequence>MAYPVVLKQLIVSNLSSRLAAPFRPAAVTDVAFDRFSTTFRRAYGIKRLSLIPKTRTPHSSKTEDAEQICLSVHMPGLEKEEVKATVKNEEYYMMHVQGKVMYNFESKHYIKKITLPNDINMNGITAEMNDGLLRVTLPKLKQEEILPDKIVVKIN</sequence>
<evidence type="ECO:0000259" key="5">
    <source>
        <dbReference type="PROSITE" id="PS01031"/>
    </source>
</evidence>
<dbReference type="SUPFAM" id="SSF49764">
    <property type="entry name" value="HSP20-like chaperones"/>
    <property type="match status" value="1"/>
</dbReference>
<comment type="similarity">
    <text evidence="3 4">Belongs to the small heat shock protein (HSP20) family.</text>
</comment>
<gene>
    <name evidence="6" type="ORF">CTI12_AA182840</name>
</gene>
<accession>A0A2U1P8G1</accession>
<dbReference type="OrthoDB" id="1639835at2759"/>
<dbReference type="PANTHER" id="PTHR46991">
    <property type="entry name" value="23.5 KDA HEAT SHOCK PROTEIN, MITOCHONDRIAL"/>
    <property type="match status" value="1"/>
</dbReference>
<dbReference type="PROSITE" id="PS01031">
    <property type="entry name" value="SHSP"/>
    <property type="match status" value="1"/>
</dbReference>
<feature type="domain" description="SHSP" evidence="5">
    <location>
        <begin position="50"/>
        <end position="156"/>
    </location>
</feature>
<dbReference type="InterPro" id="IPR002068">
    <property type="entry name" value="A-crystallin/Hsp20_dom"/>
</dbReference>
<evidence type="ECO:0000313" key="7">
    <source>
        <dbReference type="Proteomes" id="UP000245207"/>
    </source>
</evidence>
<dbReference type="InterPro" id="IPR044656">
    <property type="entry name" value="HSP14.7/HSP23.5/HSP23.6-like"/>
</dbReference>
<organism evidence="6 7">
    <name type="scientific">Artemisia annua</name>
    <name type="common">Sweet wormwood</name>
    <dbReference type="NCBI Taxonomy" id="35608"/>
    <lineage>
        <taxon>Eukaryota</taxon>
        <taxon>Viridiplantae</taxon>
        <taxon>Streptophyta</taxon>
        <taxon>Embryophyta</taxon>
        <taxon>Tracheophyta</taxon>
        <taxon>Spermatophyta</taxon>
        <taxon>Magnoliopsida</taxon>
        <taxon>eudicotyledons</taxon>
        <taxon>Gunneridae</taxon>
        <taxon>Pentapetalae</taxon>
        <taxon>asterids</taxon>
        <taxon>campanulids</taxon>
        <taxon>Asterales</taxon>
        <taxon>Asteraceae</taxon>
        <taxon>Asteroideae</taxon>
        <taxon>Anthemideae</taxon>
        <taxon>Artemisiinae</taxon>
        <taxon>Artemisia</taxon>
    </lineage>
</organism>
<evidence type="ECO:0000256" key="4">
    <source>
        <dbReference type="RuleBase" id="RU003616"/>
    </source>
</evidence>
<proteinExistence type="inferred from homology"/>
<evidence type="ECO:0000256" key="1">
    <source>
        <dbReference type="ARBA" id="ARBA00022946"/>
    </source>
</evidence>
<dbReference type="PANTHER" id="PTHR46991:SF11">
    <property type="entry name" value="SMALL HEAT SHOCK PROTEIN HSPF"/>
    <property type="match status" value="1"/>
</dbReference>
<evidence type="ECO:0000256" key="2">
    <source>
        <dbReference type="ARBA" id="ARBA00023016"/>
    </source>
</evidence>
<dbReference type="Pfam" id="PF00011">
    <property type="entry name" value="HSP20"/>
    <property type="match status" value="1"/>
</dbReference>
<keyword evidence="7" id="KW-1185">Reference proteome</keyword>